<sequence length="466" mass="51470">MLPIRPDVFRAYDIRGRVDTDFDPEWVLTLGRACGTFFRTHGLRQCVVGHDCRHSSPLYNDRLIEGLMAAGMDVTALGMVPTPVLYYSIKTLHRQAGVIVTASHNPPEFNGFKIWHGQTTMHTDQIQDLYAIMREGVFENEPGTYSELDIVPAYLEELSSDIALSRPVKVVVDGGNGSSGDICARLLEKAGATVVPLYCTPDGSFPNHHPDPTVAANIVDLQEAVVREQADFGVGLDGDGDRIGVVDAQGAPLYGDQLLAVFARDVLTRQPGATIIGEVKCSHLLYEDIARHGGTPIMGKTGHSLIKARMLETDAALAGEMSGHMFFADRYYGFDDALYAALRLAEIVAKTPETPLGHMLDDWPETQNTPEIRIFCPEQHKFRIVDTARESFREQGLSINEEDGVRIEFGDGWGLLRASNTQPVLVLRFEAQSANRLQEIRDIVEIPLQRWIEALPETPASDKESC</sequence>
<keyword evidence="3" id="KW-0597">Phosphoprotein</keyword>
<organism evidence="12 13">
    <name type="scientific">Desulfohalobium retbaense (strain ATCC 49708 / DSM 5692 / JCM 16813 / HR100)</name>
    <dbReference type="NCBI Taxonomy" id="485915"/>
    <lineage>
        <taxon>Bacteria</taxon>
        <taxon>Pseudomonadati</taxon>
        <taxon>Thermodesulfobacteriota</taxon>
        <taxon>Desulfovibrionia</taxon>
        <taxon>Desulfovibrionales</taxon>
        <taxon>Desulfohalobiaceae</taxon>
        <taxon>Desulfohalobium</taxon>
    </lineage>
</organism>
<reference evidence="13" key="1">
    <citation type="submission" date="2009-09" db="EMBL/GenBank/DDBJ databases">
        <title>The complete chromosome of Desulfohalobium retbaense DSM 5692.</title>
        <authorList>
            <consortium name="US DOE Joint Genome Institute (JGI-PGF)"/>
            <person name="Lucas S."/>
            <person name="Copeland A."/>
            <person name="Lapidus A."/>
            <person name="Glavina del Rio T."/>
            <person name="Dalin E."/>
            <person name="Tice H."/>
            <person name="Bruce D."/>
            <person name="Goodwin L."/>
            <person name="Pitluck S."/>
            <person name="Kyrpides N."/>
            <person name="Mavromatis K."/>
            <person name="Ivanova N."/>
            <person name="Mikhailova N."/>
            <person name="Munk A.C."/>
            <person name="Brettin T."/>
            <person name="Detter J.C."/>
            <person name="Han C."/>
            <person name="Tapia R."/>
            <person name="Larimer F."/>
            <person name="Land M."/>
            <person name="Hauser L."/>
            <person name="Markowitz V."/>
            <person name="Cheng J.-F."/>
            <person name="Hugenholtz P."/>
            <person name="Woyke T."/>
            <person name="Wu D."/>
            <person name="Spring S."/>
            <person name="Klenk H.-P."/>
            <person name="Eisen J.A."/>
        </authorList>
    </citation>
    <scope>NUCLEOTIDE SEQUENCE [LARGE SCALE GENOMIC DNA]</scope>
    <source>
        <strain evidence="13">DSM 5692</strain>
    </source>
</reference>
<dbReference type="OrthoDB" id="9806956at2"/>
<dbReference type="EMBL" id="CP001734">
    <property type="protein sequence ID" value="ACV67782.1"/>
    <property type="molecule type" value="Genomic_DNA"/>
</dbReference>
<dbReference type="Gene3D" id="3.40.120.10">
    <property type="entry name" value="Alpha-D-Glucose-1,6-Bisphosphate, subunit A, domain 3"/>
    <property type="match status" value="3"/>
</dbReference>
<dbReference type="Pfam" id="PF02878">
    <property type="entry name" value="PGM_PMM_I"/>
    <property type="match status" value="1"/>
</dbReference>
<dbReference type="GO" id="GO:0004615">
    <property type="term" value="F:phosphomannomutase activity"/>
    <property type="evidence" value="ECO:0007669"/>
    <property type="project" value="UniProtKB-EC"/>
</dbReference>
<protein>
    <submittedName>
        <fullName evidence="12">Phosphomannomutase</fullName>
        <ecNumber evidence="12">5.4.2.8</ecNumber>
    </submittedName>
</protein>
<accession>C8X0F7</accession>
<keyword evidence="4 7" id="KW-0479">Metal-binding</keyword>
<evidence type="ECO:0000256" key="6">
    <source>
        <dbReference type="ARBA" id="ARBA00023235"/>
    </source>
</evidence>
<dbReference type="InterPro" id="IPR005841">
    <property type="entry name" value="Alpha-D-phosphohexomutase_SF"/>
</dbReference>
<feature type="domain" description="Alpha-D-phosphohexomutase alpha/beta/alpha" evidence="9">
    <location>
        <begin position="8"/>
        <end position="136"/>
    </location>
</feature>
<dbReference type="InterPro" id="IPR016066">
    <property type="entry name" value="A-D-PHexomutase_CS"/>
</dbReference>
<dbReference type="InterPro" id="IPR005844">
    <property type="entry name" value="A-D-PHexomutase_a/b/a-I"/>
</dbReference>
<keyword evidence="13" id="KW-1185">Reference proteome</keyword>
<dbReference type="PANTHER" id="PTHR43771:SF2">
    <property type="entry name" value="PHOSPHOMANNOMUTASE_PHOSPHOGLUCOMUTASE"/>
    <property type="match status" value="1"/>
</dbReference>
<dbReference type="InterPro" id="IPR016055">
    <property type="entry name" value="A-D-PHexomutase_a/b/a-I/II/III"/>
</dbReference>
<evidence type="ECO:0000259" key="10">
    <source>
        <dbReference type="Pfam" id="PF02879"/>
    </source>
</evidence>
<dbReference type="AlphaFoldDB" id="C8X0F7"/>
<dbReference type="GO" id="GO:0000287">
    <property type="term" value="F:magnesium ion binding"/>
    <property type="evidence" value="ECO:0007669"/>
    <property type="project" value="InterPro"/>
</dbReference>
<gene>
    <name evidence="12" type="ordered locus">Dret_0485</name>
</gene>
<dbReference type="Pfam" id="PF02879">
    <property type="entry name" value="PGM_PMM_II"/>
    <property type="match status" value="1"/>
</dbReference>
<dbReference type="Pfam" id="PF00408">
    <property type="entry name" value="PGM_PMM_IV"/>
    <property type="match status" value="1"/>
</dbReference>
<dbReference type="eggNOG" id="COG1109">
    <property type="taxonomic scope" value="Bacteria"/>
</dbReference>
<dbReference type="InterPro" id="IPR005843">
    <property type="entry name" value="A-D-PHexomutase_C"/>
</dbReference>
<evidence type="ECO:0000313" key="13">
    <source>
        <dbReference type="Proteomes" id="UP000001052"/>
    </source>
</evidence>
<dbReference type="PROSITE" id="PS00710">
    <property type="entry name" value="PGM_PMM"/>
    <property type="match status" value="1"/>
</dbReference>
<evidence type="ECO:0000313" key="12">
    <source>
        <dbReference type="EMBL" id="ACV67782.1"/>
    </source>
</evidence>
<dbReference type="GO" id="GO:0005975">
    <property type="term" value="P:carbohydrate metabolic process"/>
    <property type="evidence" value="ECO:0007669"/>
    <property type="project" value="InterPro"/>
</dbReference>
<dbReference type="RefSeq" id="WP_015750940.1">
    <property type="nucleotide sequence ID" value="NC_013223.1"/>
</dbReference>
<dbReference type="KEGG" id="drt:Dret_0485"/>
<dbReference type="Pfam" id="PF02880">
    <property type="entry name" value="PGM_PMM_III"/>
    <property type="match status" value="1"/>
</dbReference>
<dbReference type="HOGENOM" id="CLU_016950_9_1_7"/>
<dbReference type="PRINTS" id="PR00509">
    <property type="entry name" value="PGMPMM"/>
</dbReference>
<dbReference type="CDD" id="cd03089">
    <property type="entry name" value="PMM_PGM"/>
    <property type="match status" value="1"/>
</dbReference>
<evidence type="ECO:0000256" key="3">
    <source>
        <dbReference type="ARBA" id="ARBA00022553"/>
    </source>
</evidence>
<name>C8X0F7_DESRD</name>
<dbReference type="STRING" id="485915.Dret_0485"/>
<dbReference type="EC" id="5.4.2.8" evidence="12"/>
<dbReference type="InterPro" id="IPR005846">
    <property type="entry name" value="A-D-PHexomutase_a/b/a-III"/>
</dbReference>
<evidence type="ECO:0000259" key="9">
    <source>
        <dbReference type="Pfam" id="PF02878"/>
    </source>
</evidence>
<evidence type="ECO:0000256" key="5">
    <source>
        <dbReference type="ARBA" id="ARBA00022842"/>
    </source>
</evidence>
<feature type="domain" description="Alpha-D-phosphohexomutase alpha/beta/alpha" evidence="11">
    <location>
        <begin position="255"/>
        <end position="363"/>
    </location>
</feature>
<keyword evidence="6 12" id="KW-0413">Isomerase</keyword>
<comment type="similarity">
    <text evidence="2 7">Belongs to the phosphohexose mutase family.</text>
</comment>
<evidence type="ECO:0000256" key="1">
    <source>
        <dbReference type="ARBA" id="ARBA00001946"/>
    </source>
</evidence>
<dbReference type="PANTHER" id="PTHR43771">
    <property type="entry name" value="PHOSPHOMANNOMUTASE"/>
    <property type="match status" value="1"/>
</dbReference>
<evidence type="ECO:0000256" key="7">
    <source>
        <dbReference type="RuleBase" id="RU004326"/>
    </source>
</evidence>
<evidence type="ECO:0000256" key="2">
    <source>
        <dbReference type="ARBA" id="ARBA00010231"/>
    </source>
</evidence>
<proteinExistence type="inferred from homology"/>
<feature type="domain" description="Alpha-D-phosphohexomutase C-terminal" evidence="8">
    <location>
        <begin position="372"/>
        <end position="444"/>
    </location>
</feature>
<keyword evidence="5 7" id="KW-0460">Magnesium</keyword>
<dbReference type="InterPro" id="IPR036900">
    <property type="entry name" value="A-D-PHexomutase_C_sf"/>
</dbReference>
<feature type="domain" description="Alpha-D-phosphohexomutase alpha/beta/alpha" evidence="10">
    <location>
        <begin position="154"/>
        <end position="250"/>
    </location>
</feature>
<dbReference type="SUPFAM" id="SSF53738">
    <property type="entry name" value="Phosphoglucomutase, first 3 domains"/>
    <property type="match status" value="3"/>
</dbReference>
<dbReference type="Proteomes" id="UP000001052">
    <property type="component" value="Chromosome"/>
</dbReference>
<dbReference type="Gene3D" id="3.30.310.50">
    <property type="entry name" value="Alpha-D-phosphohexomutase, C-terminal domain"/>
    <property type="match status" value="1"/>
</dbReference>
<evidence type="ECO:0000259" key="11">
    <source>
        <dbReference type="Pfam" id="PF02880"/>
    </source>
</evidence>
<dbReference type="InterPro" id="IPR005845">
    <property type="entry name" value="A-D-PHexomutase_a/b/a-II"/>
</dbReference>
<reference evidence="12 13" key="2">
    <citation type="journal article" date="2010" name="Stand. Genomic Sci.">
        <title>Complete genome sequence of Desulfohalobium retbaense type strain (HR(100)).</title>
        <authorList>
            <person name="Spring S."/>
            <person name="Nolan M."/>
            <person name="Lapidus A."/>
            <person name="Glavina Del Rio T."/>
            <person name="Copeland A."/>
            <person name="Tice H."/>
            <person name="Cheng J.F."/>
            <person name="Lucas S."/>
            <person name="Land M."/>
            <person name="Chen F."/>
            <person name="Bruce D."/>
            <person name="Goodwin L."/>
            <person name="Pitluck S."/>
            <person name="Ivanova N."/>
            <person name="Mavromatis K."/>
            <person name="Mikhailova N."/>
            <person name="Pati A."/>
            <person name="Chen A."/>
            <person name="Palaniappan K."/>
            <person name="Hauser L."/>
            <person name="Chang Y.J."/>
            <person name="Jeffries C.D."/>
            <person name="Munk C."/>
            <person name="Kiss H."/>
            <person name="Chain P."/>
            <person name="Han C."/>
            <person name="Brettin T."/>
            <person name="Detter J.C."/>
            <person name="Schuler E."/>
            <person name="Goker M."/>
            <person name="Rohde M."/>
            <person name="Bristow J."/>
            <person name="Eisen J.A."/>
            <person name="Markowitz V."/>
            <person name="Hugenholtz P."/>
            <person name="Kyrpides N.C."/>
            <person name="Klenk H.P."/>
        </authorList>
    </citation>
    <scope>NUCLEOTIDE SEQUENCE [LARGE SCALE GENOMIC DNA]</scope>
    <source>
        <strain evidence="12 13">DSM 5692</strain>
    </source>
</reference>
<comment type="cofactor">
    <cofactor evidence="1">
        <name>Mg(2+)</name>
        <dbReference type="ChEBI" id="CHEBI:18420"/>
    </cofactor>
</comment>
<evidence type="ECO:0000256" key="4">
    <source>
        <dbReference type="ARBA" id="ARBA00022723"/>
    </source>
</evidence>
<dbReference type="SUPFAM" id="SSF55957">
    <property type="entry name" value="Phosphoglucomutase, C-terminal domain"/>
    <property type="match status" value="1"/>
</dbReference>
<evidence type="ECO:0000259" key="8">
    <source>
        <dbReference type="Pfam" id="PF00408"/>
    </source>
</evidence>